<comment type="caution">
    <text evidence="1">The sequence shown here is derived from an EMBL/GenBank/DDBJ whole genome shotgun (WGS) entry which is preliminary data.</text>
</comment>
<reference evidence="1 2" key="1">
    <citation type="submission" date="2024-02" db="EMBL/GenBank/DDBJ databases">
        <title>Haloferula sargassicola NBRC 104335.</title>
        <authorList>
            <person name="Ichikawa N."/>
            <person name="Katano-Makiyama Y."/>
            <person name="Hidaka K."/>
        </authorList>
    </citation>
    <scope>NUCLEOTIDE SEQUENCE [LARGE SCALE GENOMIC DNA]</scope>
    <source>
        <strain evidence="1 2">NBRC 104335</strain>
    </source>
</reference>
<protein>
    <submittedName>
        <fullName evidence="1">Uncharacterized protein</fullName>
    </submittedName>
</protein>
<dbReference type="Proteomes" id="UP001476282">
    <property type="component" value="Unassembled WGS sequence"/>
</dbReference>
<proteinExistence type="predicted"/>
<organism evidence="1 2">
    <name type="scientific">Haloferula sargassicola</name>
    <dbReference type="NCBI Taxonomy" id="490096"/>
    <lineage>
        <taxon>Bacteria</taxon>
        <taxon>Pseudomonadati</taxon>
        <taxon>Verrucomicrobiota</taxon>
        <taxon>Verrucomicrobiia</taxon>
        <taxon>Verrucomicrobiales</taxon>
        <taxon>Verrucomicrobiaceae</taxon>
        <taxon>Haloferula</taxon>
    </lineage>
</organism>
<gene>
    <name evidence="1" type="ORF">Hsar01_01190</name>
</gene>
<evidence type="ECO:0000313" key="1">
    <source>
        <dbReference type="EMBL" id="GAA5481975.1"/>
    </source>
</evidence>
<dbReference type="EMBL" id="BAABRI010000005">
    <property type="protein sequence ID" value="GAA5481975.1"/>
    <property type="molecule type" value="Genomic_DNA"/>
</dbReference>
<name>A0ABP9UL37_9BACT</name>
<keyword evidence="2" id="KW-1185">Reference proteome</keyword>
<evidence type="ECO:0000313" key="2">
    <source>
        <dbReference type="Proteomes" id="UP001476282"/>
    </source>
</evidence>
<accession>A0ABP9UL37</accession>
<sequence length="178" mass="19103">MIVRHRHFPETSWEEFGLWQSDDGTYYDPASDMIWFPDPDQRGFIGRLADAGDDLDGFHPGAGAAQTQKVTQTEPGGFLIEKPEDGTVDAVIEGINPPSEGQTTWLVWTLPDGSTNEQPLAESMFTGSGTILVNSGFGMEPIGNMGMAPNVGAGNTNLEIEVRTDDGTLLGTVLESGD</sequence>